<dbReference type="EMBL" id="CP133772">
    <property type="protein sequence ID" value="WYY00835.1"/>
    <property type="molecule type" value="Genomic_DNA"/>
</dbReference>
<organism evidence="2 3">
    <name type="scientific">Oxyplasma meridianum</name>
    <dbReference type="NCBI Taxonomy" id="3073602"/>
    <lineage>
        <taxon>Archaea</taxon>
        <taxon>Methanobacteriati</taxon>
        <taxon>Thermoplasmatota</taxon>
        <taxon>Thermoplasmata</taxon>
        <taxon>Thermoplasmatales</taxon>
        <taxon>Thermoplasmataceae</taxon>
        <taxon>Oxyplasma</taxon>
    </lineage>
</organism>
<keyword evidence="3" id="KW-1185">Reference proteome</keyword>
<sequence>MGRTALTARQIMDMVEKRYRSMEKIMCHDDSEKLEEIIRSGRRHSPEISYAGEDVEIGILLFSIIEILNRLKKLESENKP</sequence>
<dbReference type="GeneID" id="95968158"/>
<gene>
    <name evidence="2" type="ORF">OXIME_001420</name>
</gene>
<evidence type="ECO:0000259" key="1">
    <source>
        <dbReference type="Pfam" id="PF26485"/>
    </source>
</evidence>
<dbReference type="InterPro" id="IPR058469">
    <property type="entry name" value="DUF8156"/>
</dbReference>
<dbReference type="Proteomes" id="UP001451606">
    <property type="component" value="Chromosome"/>
</dbReference>
<feature type="domain" description="DUF8156" evidence="1">
    <location>
        <begin position="1"/>
        <end position="76"/>
    </location>
</feature>
<dbReference type="AlphaFoldDB" id="A0AAX4NJ82"/>
<reference evidence="2 3" key="1">
    <citation type="submission" date="2023-09" db="EMBL/GenBank/DDBJ databases">
        <authorList>
            <person name="Golyshina O.V."/>
            <person name="Lunev E.A."/>
            <person name="Bargiela R."/>
            <person name="Gaines M.C."/>
            <person name="Daum B."/>
            <person name="Bale N.J."/>
            <person name="Koenen M."/>
            <person name="Sinninghe Damst J.S."/>
            <person name="Yakimov M."/>
            <person name="Golyshin P.N."/>
        </authorList>
    </citation>
    <scope>NUCLEOTIDE SEQUENCE [LARGE SCALE GENOMIC DNA]</scope>
    <source>
        <strain evidence="2 3">M1</strain>
    </source>
</reference>
<dbReference type="KEGG" id="omr:OXIME_001420"/>
<proteinExistence type="predicted"/>
<name>A0AAX4NJ82_9ARCH</name>
<evidence type="ECO:0000313" key="3">
    <source>
        <dbReference type="Proteomes" id="UP001451606"/>
    </source>
</evidence>
<evidence type="ECO:0000313" key="2">
    <source>
        <dbReference type="EMBL" id="WYY00835.1"/>
    </source>
</evidence>
<dbReference type="Pfam" id="PF26485">
    <property type="entry name" value="DUF8156"/>
    <property type="match status" value="1"/>
</dbReference>
<accession>A0AAX4NJ82</accession>
<protein>
    <recommendedName>
        <fullName evidence="1">DUF8156 domain-containing protein</fullName>
    </recommendedName>
</protein>
<dbReference type="RefSeq" id="WP_393971162.1">
    <property type="nucleotide sequence ID" value="NZ_CP133772.1"/>
</dbReference>